<dbReference type="PRINTS" id="PR01210">
    <property type="entry name" value="GGTRANSPTASE"/>
</dbReference>
<dbReference type="InterPro" id="IPR043138">
    <property type="entry name" value="GGT_lsub"/>
</dbReference>
<evidence type="ECO:0000313" key="1">
    <source>
        <dbReference type="EMBL" id="KAJ8318022.1"/>
    </source>
</evidence>
<dbReference type="PANTHER" id="PTHR43881">
    <property type="entry name" value="GAMMA-GLUTAMYLTRANSPEPTIDASE (AFU_ORTHOLOGUE AFUA_4G13580)"/>
    <property type="match status" value="1"/>
</dbReference>
<gene>
    <name evidence="1" type="ORF">KUTeg_003113</name>
</gene>
<dbReference type="PANTHER" id="PTHR43881:SF1">
    <property type="entry name" value="GAMMA-GLUTAMYLTRANSPEPTIDASE (AFU_ORTHOLOGUE AFUA_4G13580)"/>
    <property type="match status" value="1"/>
</dbReference>
<evidence type="ECO:0000313" key="2">
    <source>
        <dbReference type="Proteomes" id="UP001217089"/>
    </source>
</evidence>
<sequence>MKAGGNAADAAVGVAAALNVTEPCSTGIGGDVFCLFYDAKSKTVRGLNGSGRAPGKLTLDLLNKEGFNVDNGLPVQHGHSVTVPGAAAAWVDTVDNFGSGKLTLSDILKPAIILAETGVPIQQIASKSWEKGFSFLTSELNTHGKCMLINGKTPKHGDVIKLPLLAQTFKELSNHGKKGFYEGRIAQAIVDVIEKFGGVMTLDDLKNHKSTLVDPISVDYKGYRIWEIPPNGQGITALIAFNILQHFDLKSMGVNSAEYLHTITETLKLSFADTTWYCADPTQVEVPIKQLLSKDYAKKRQELIHSDSVIKHLTKGEVDFGKDTVYFTTADSEGNACSFINSNYMGFGTAIVPEGCGFTL</sequence>
<keyword evidence="2" id="KW-1185">Reference proteome</keyword>
<dbReference type="Gene3D" id="3.60.20.40">
    <property type="match status" value="1"/>
</dbReference>
<accession>A0ABQ9FL72</accession>
<dbReference type="EMBL" id="JARBDR010000214">
    <property type="protein sequence ID" value="KAJ8318022.1"/>
    <property type="molecule type" value="Genomic_DNA"/>
</dbReference>
<dbReference type="SUPFAM" id="SSF56235">
    <property type="entry name" value="N-terminal nucleophile aminohydrolases (Ntn hydrolases)"/>
    <property type="match status" value="1"/>
</dbReference>
<protein>
    <recommendedName>
        <fullName evidence="3">Gamma-glutamyltransferase</fullName>
    </recommendedName>
</protein>
<dbReference type="InterPro" id="IPR029055">
    <property type="entry name" value="Ntn_hydrolases_N"/>
</dbReference>
<dbReference type="Proteomes" id="UP001217089">
    <property type="component" value="Unassembled WGS sequence"/>
</dbReference>
<dbReference type="InterPro" id="IPR043137">
    <property type="entry name" value="GGT_ssub_C"/>
</dbReference>
<dbReference type="Pfam" id="PF01019">
    <property type="entry name" value="G_glu_transpept"/>
    <property type="match status" value="1"/>
</dbReference>
<feature type="non-terminal residue" evidence="1">
    <location>
        <position position="360"/>
    </location>
</feature>
<proteinExistence type="predicted"/>
<dbReference type="InterPro" id="IPR052896">
    <property type="entry name" value="GGT-like_enzyme"/>
</dbReference>
<reference evidence="1 2" key="1">
    <citation type="submission" date="2022-12" db="EMBL/GenBank/DDBJ databases">
        <title>Chromosome-level genome of Tegillarca granosa.</title>
        <authorList>
            <person name="Kim J."/>
        </authorList>
    </citation>
    <scope>NUCLEOTIDE SEQUENCE [LARGE SCALE GENOMIC DNA]</scope>
    <source>
        <strain evidence="1">Teg-2019</strain>
        <tissue evidence="1">Adductor muscle</tissue>
    </source>
</reference>
<comment type="caution">
    <text evidence="1">The sequence shown here is derived from an EMBL/GenBank/DDBJ whole genome shotgun (WGS) entry which is preliminary data.</text>
</comment>
<dbReference type="Gene3D" id="1.10.246.130">
    <property type="match status" value="1"/>
</dbReference>
<evidence type="ECO:0008006" key="3">
    <source>
        <dbReference type="Google" id="ProtNLM"/>
    </source>
</evidence>
<name>A0ABQ9FL72_TEGGR</name>
<organism evidence="1 2">
    <name type="scientific">Tegillarca granosa</name>
    <name type="common">Malaysian cockle</name>
    <name type="synonym">Anadara granosa</name>
    <dbReference type="NCBI Taxonomy" id="220873"/>
    <lineage>
        <taxon>Eukaryota</taxon>
        <taxon>Metazoa</taxon>
        <taxon>Spiralia</taxon>
        <taxon>Lophotrochozoa</taxon>
        <taxon>Mollusca</taxon>
        <taxon>Bivalvia</taxon>
        <taxon>Autobranchia</taxon>
        <taxon>Pteriomorphia</taxon>
        <taxon>Arcoida</taxon>
        <taxon>Arcoidea</taxon>
        <taxon>Arcidae</taxon>
        <taxon>Tegillarca</taxon>
    </lineage>
</organism>